<evidence type="ECO:0000259" key="1">
    <source>
        <dbReference type="Pfam" id="PF00089"/>
    </source>
</evidence>
<dbReference type="Proteomes" id="UP000594260">
    <property type="component" value="Unplaced"/>
</dbReference>
<dbReference type="GO" id="GO:0004252">
    <property type="term" value="F:serine-type endopeptidase activity"/>
    <property type="evidence" value="ECO:0007669"/>
    <property type="project" value="InterPro"/>
</dbReference>
<dbReference type="GO" id="GO:0006508">
    <property type="term" value="P:proteolysis"/>
    <property type="evidence" value="ECO:0007669"/>
    <property type="project" value="InterPro"/>
</dbReference>
<organism evidence="2 3">
    <name type="scientific">Varroa destructor</name>
    <name type="common">Honeybee mite</name>
    <dbReference type="NCBI Taxonomy" id="109461"/>
    <lineage>
        <taxon>Eukaryota</taxon>
        <taxon>Metazoa</taxon>
        <taxon>Ecdysozoa</taxon>
        <taxon>Arthropoda</taxon>
        <taxon>Chelicerata</taxon>
        <taxon>Arachnida</taxon>
        <taxon>Acari</taxon>
        <taxon>Parasitiformes</taxon>
        <taxon>Mesostigmata</taxon>
        <taxon>Gamasina</taxon>
        <taxon>Dermanyssoidea</taxon>
        <taxon>Varroidae</taxon>
        <taxon>Varroa</taxon>
    </lineage>
</organism>
<feature type="domain" description="Peptidase S1" evidence="1">
    <location>
        <begin position="3"/>
        <end position="32"/>
    </location>
</feature>
<proteinExistence type="predicted"/>
<dbReference type="EnsemblMetazoa" id="XM_022803303">
    <property type="protein sequence ID" value="XP_022659038"/>
    <property type="gene ID" value="LOC111249434"/>
</dbReference>
<evidence type="ECO:0000313" key="3">
    <source>
        <dbReference type="Proteomes" id="UP000594260"/>
    </source>
</evidence>
<dbReference type="Gene3D" id="2.40.10.10">
    <property type="entry name" value="Trypsin-like serine proteases"/>
    <property type="match status" value="1"/>
</dbReference>
<reference evidence="2" key="1">
    <citation type="submission" date="2021-01" db="UniProtKB">
        <authorList>
            <consortium name="EnsemblMetazoa"/>
        </authorList>
    </citation>
    <scope>IDENTIFICATION</scope>
</reference>
<dbReference type="RefSeq" id="XP_022659038.1">
    <property type="nucleotide sequence ID" value="XM_022803303.1"/>
</dbReference>
<dbReference type="OrthoDB" id="6506838at2759"/>
<dbReference type="GeneID" id="111249434"/>
<name>A0A7M7KCN1_VARDE</name>
<protein>
    <recommendedName>
        <fullName evidence="1">Peptidase S1 domain-containing protein</fullName>
    </recommendedName>
</protein>
<sequence length="101" mass="11583">MVLTGIVSWGVGCGRNRFPGVYTRIEYFTPWIIANILQYGEQEDLQQISSAMTPEMMQEYREMAKHFFGKDFYDSSNGNANEQTINSNKWSISSFLTGFFG</sequence>
<dbReference type="Pfam" id="PF00089">
    <property type="entry name" value="Trypsin"/>
    <property type="match status" value="1"/>
</dbReference>
<accession>A0A7M7KCN1</accession>
<dbReference type="SUPFAM" id="SSF50494">
    <property type="entry name" value="Trypsin-like serine proteases"/>
    <property type="match status" value="1"/>
</dbReference>
<keyword evidence="3" id="KW-1185">Reference proteome</keyword>
<dbReference type="InterPro" id="IPR001254">
    <property type="entry name" value="Trypsin_dom"/>
</dbReference>
<evidence type="ECO:0000313" key="2">
    <source>
        <dbReference type="EnsemblMetazoa" id="XP_022659038"/>
    </source>
</evidence>
<dbReference type="InParanoid" id="A0A7M7KCN1"/>
<dbReference type="AlphaFoldDB" id="A0A7M7KCN1"/>
<dbReference type="InterPro" id="IPR043504">
    <property type="entry name" value="Peptidase_S1_PA_chymotrypsin"/>
</dbReference>
<dbReference type="KEGG" id="vde:111249434"/>
<dbReference type="InterPro" id="IPR009003">
    <property type="entry name" value="Peptidase_S1_PA"/>
</dbReference>